<sequence length="397" mass="41842">MTVALSRAELPRIVHAPPTAAELALVVHEFNATAHPVPPTTAIGPFEAQAARTPDAPALVTARGSLTYGELNARANRVARRLISYGAGPGRAVRLALPSVTDTLIGVLAVLKSGGAWVPGPAPAAVTELRELGPENGYLSIDPPRALTPQHAAAVCPRTAAVVPHSALDHRVRWLQSVAPVGPGDRVLFLTAGIEDVAEALRALRHGAAVVTGDAREPARLARTLHQRGVTSCHMDPSLLRGLLPHLATTGEAPPLRQVICTGDVLTREDVRNAARRLPDADLHRLFGHAHGTGAVTHHLCRPDALGPVPLGRPAWNTRAYVLDATLSPCPPGVPGELYVTGPHLITASRGVPASRFAPDPYGPAGSRLYRTGTRALWTDQGELLGVREGEGPFRRV</sequence>
<dbReference type="Pfam" id="PF00501">
    <property type="entry name" value="AMP-binding"/>
    <property type="match status" value="2"/>
</dbReference>
<dbReference type="AlphaFoldDB" id="A0A1G8UF17"/>
<reference evidence="4 5" key="1">
    <citation type="submission" date="2016-10" db="EMBL/GenBank/DDBJ databases">
        <authorList>
            <person name="de Groot N.N."/>
        </authorList>
    </citation>
    <scope>NUCLEOTIDE SEQUENCE [LARGE SCALE GENOMIC DNA]</scope>
    <source>
        <strain evidence="4 5">CGMCC 4.5727</strain>
    </source>
</reference>
<dbReference type="Proteomes" id="UP000199155">
    <property type="component" value="Unassembled WGS sequence"/>
</dbReference>
<name>A0A1G8UF17_9ACTN</name>
<evidence type="ECO:0000313" key="5">
    <source>
        <dbReference type="Proteomes" id="UP000199155"/>
    </source>
</evidence>
<dbReference type="EMBL" id="FNFF01000001">
    <property type="protein sequence ID" value="SDJ52383.1"/>
    <property type="molecule type" value="Genomic_DNA"/>
</dbReference>
<evidence type="ECO:0000259" key="3">
    <source>
        <dbReference type="Pfam" id="PF00501"/>
    </source>
</evidence>
<organism evidence="4 5">
    <name type="scientific">Streptomyces indicus</name>
    <dbReference type="NCBI Taxonomy" id="417292"/>
    <lineage>
        <taxon>Bacteria</taxon>
        <taxon>Bacillati</taxon>
        <taxon>Actinomycetota</taxon>
        <taxon>Actinomycetes</taxon>
        <taxon>Kitasatosporales</taxon>
        <taxon>Streptomycetaceae</taxon>
        <taxon>Streptomyces</taxon>
    </lineage>
</organism>
<dbReference type="OrthoDB" id="4183817at2"/>
<accession>A0A1G8UF17</accession>
<evidence type="ECO:0000256" key="1">
    <source>
        <dbReference type="ARBA" id="ARBA00022450"/>
    </source>
</evidence>
<dbReference type="SUPFAM" id="SSF56801">
    <property type="entry name" value="Acetyl-CoA synthetase-like"/>
    <property type="match status" value="1"/>
</dbReference>
<dbReference type="STRING" id="417292.SAMN05421806_101815"/>
<proteinExistence type="predicted"/>
<dbReference type="Gene3D" id="3.40.50.12780">
    <property type="entry name" value="N-terminal domain of ligase-like"/>
    <property type="match status" value="2"/>
</dbReference>
<dbReference type="PANTHER" id="PTHR44845">
    <property type="entry name" value="CARRIER DOMAIN-CONTAINING PROTEIN"/>
    <property type="match status" value="1"/>
</dbReference>
<keyword evidence="1" id="KW-0596">Phosphopantetheine</keyword>
<dbReference type="InterPro" id="IPR042099">
    <property type="entry name" value="ANL_N_sf"/>
</dbReference>
<gene>
    <name evidence="4" type="ORF">SAMN05421806_101815</name>
</gene>
<protein>
    <submittedName>
        <fullName evidence="4">Enterobactin synthetase component F</fullName>
    </submittedName>
</protein>
<keyword evidence="2" id="KW-0597">Phosphoprotein</keyword>
<keyword evidence="5" id="KW-1185">Reference proteome</keyword>
<dbReference type="PANTHER" id="PTHR44845:SF6">
    <property type="entry name" value="BETA-ALANINE-ACTIVATING ENZYME"/>
    <property type="match status" value="1"/>
</dbReference>
<dbReference type="RefSeq" id="WP_093607217.1">
    <property type="nucleotide sequence ID" value="NZ_FNFF01000001.1"/>
</dbReference>
<feature type="domain" description="AMP-dependent synthetase/ligase" evidence="3">
    <location>
        <begin position="46"/>
        <end position="119"/>
    </location>
</feature>
<evidence type="ECO:0000256" key="2">
    <source>
        <dbReference type="ARBA" id="ARBA00022553"/>
    </source>
</evidence>
<feature type="domain" description="AMP-dependent synthetase/ligase" evidence="3">
    <location>
        <begin position="198"/>
        <end position="345"/>
    </location>
</feature>
<evidence type="ECO:0000313" key="4">
    <source>
        <dbReference type="EMBL" id="SDJ52383.1"/>
    </source>
</evidence>
<dbReference type="InterPro" id="IPR000873">
    <property type="entry name" value="AMP-dep_synth/lig_dom"/>
</dbReference>